<feature type="region of interest" description="Disordered" evidence="1">
    <location>
        <begin position="34"/>
        <end position="61"/>
    </location>
</feature>
<protein>
    <submittedName>
        <fullName evidence="2">Uncharacterized protein</fullName>
    </submittedName>
</protein>
<proteinExistence type="predicted"/>
<feature type="compositionally biased region" description="Basic and acidic residues" evidence="1">
    <location>
        <begin position="49"/>
        <end position="61"/>
    </location>
</feature>
<gene>
    <name evidence="2" type="ORF">ES754_06260</name>
</gene>
<organism evidence="2 3">
    <name type="scientific">Psychrobacter frigidicola</name>
    <dbReference type="NCBI Taxonomy" id="45611"/>
    <lineage>
        <taxon>Bacteria</taxon>
        <taxon>Pseudomonadati</taxon>
        <taxon>Pseudomonadota</taxon>
        <taxon>Gammaproteobacteria</taxon>
        <taxon>Moraxellales</taxon>
        <taxon>Moraxellaceae</taxon>
        <taxon>Psychrobacter</taxon>
    </lineage>
</organism>
<name>A0A5C7A7I0_9GAMM</name>
<keyword evidence="3" id="KW-1185">Reference proteome</keyword>
<evidence type="ECO:0000256" key="1">
    <source>
        <dbReference type="SAM" id="MobiDB-lite"/>
    </source>
</evidence>
<dbReference type="RefSeq" id="WP_147223030.1">
    <property type="nucleotide sequence ID" value="NZ_CAJGYY010000001.1"/>
</dbReference>
<dbReference type="AlphaFoldDB" id="A0A5C7A7I0"/>
<dbReference type="EMBL" id="VORZ01000001">
    <property type="protein sequence ID" value="TXD98504.1"/>
    <property type="molecule type" value="Genomic_DNA"/>
</dbReference>
<evidence type="ECO:0000313" key="2">
    <source>
        <dbReference type="EMBL" id="TXD98504.1"/>
    </source>
</evidence>
<accession>A0A5C7A7I0</accession>
<sequence length="61" mass="6697">MSKPVTQPPSSNSNRKKWLALGLVGVGLLLIPRRSSRKDTSYSDNVANEELKNEASKAERA</sequence>
<comment type="caution">
    <text evidence="2">The sequence shown here is derived from an EMBL/GenBank/DDBJ whole genome shotgun (WGS) entry which is preliminary data.</text>
</comment>
<reference evidence="2 3" key="1">
    <citation type="submission" date="2019-08" db="EMBL/GenBank/DDBJ databases">
        <title>Genome sequence of Psychrobacter frigidicola ACAM304 (type strain).</title>
        <authorList>
            <person name="Bowman J.P."/>
        </authorList>
    </citation>
    <scope>NUCLEOTIDE SEQUENCE [LARGE SCALE GENOMIC DNA]</scope>
    <source>
        <strain evidence="2 3">ACAM 304</strain>
    </source>
</reference>
<evidence type="ECO:0000313" key="3">
    <source>
        <dbReference type="Proteomes" id="UP000321903"/>
    </source>
</evidence>
<dbReference type="Proteomes" id="UP000321903">
    <property type="component" value="Unassembled WGS sequence"/>
</dbReference>